<dbReference type="SUPFAM" id="SSF53756">
    <property type="entry name" value="UDP-Glycosyltransferase/glycogen phosphorylase"/>
    <property type="match status" value="1"/>
</dbReference>
<proteinExistence type="predicted"/>
<dbReference type="InterPro" id="IPR028098">
    <property type="entry name" value="Glyco_trans_4-like_N"/>
</dbReference>
<dbReference type="AlphaFoldDB" id="A0A928TVG5"/>
<reference evidence="3" key="1">
    <citation type="submission" date="2020-05" db="EMBL/GenBank/DDBJ databases">
        <title>High-Quality Genomes of Partial-Nitritation/Anammox System by Hierarchical Clustering Based Hybrid Assembly.</title>
        <authorList>
            <person name="Liu L."/>
            <person name="Wang Y."/>
            <person name="Che Y."/>
            <person name="Chen Y."/>
            <person name="Xia Y."/>
            <person name="Luo R."/>
            <person name="Cheng S.H."/>
            <person name="Zheng C."/>
            <person name="Zhang T."/>
        </authorList>
    </citation>
    <scope>NUCLEOTIDE SEQUENCE</scope>
    <source>
        <strain evidence="3">H1_PAT1</strain>
    </source>
</reference>
<evidence type="ECO:0000313" key="3">
    <source>
        <dbReference type="EMBL" id="MBE7525645.1"/>
    </source>
</evidence>
<dbReference type="PANTHER" id="PTHR45947">
    <property type="entry name" value="SULFOQUINOVOSYL TRANSFERASE SQD2"/>
    <property type="match status" value="1"/>
</dbReference>
<comment type="caution">
    <text evidence="3">The sequence shown here is derived from an EMBL/GenBank/DDBJ whole genome shotgun (WGS) entry which is preliminary data.</text>
</comment>
<dbReference type="Gene3D" id="3.40.50.2000">
    <property type="entry name" value="Glycogen Phosphorylase B"/>
    <property type="match status" value="2"/>
</dbReference>
<accession>A0A928TVG5</accession>
<feature type="domain" description="Glycosyltransferase subfamily 4-like N-terminal" evidence="2">
    <location>
        <begin position="50"/>
        <end position="148"/>
    </location>
</feature>
<dbReference type="GO" id="GO:0016758">
    <property type="term" value="F:hexosyltransferase activity"/>
    <property type="evidence" value="ECO:0007669"/>
    <property type="project" value="TreeGrafter"/>
</dbReference>
<evidence type="ECO:0000313" key="4">
    <source>
        <dbReference type="Proteomes" id="UP000710385"/>
    </source>
</evidence>
<feature type="domain" description="Glycosyl transferase family 1" evidence="1">
    <location>
        <begin position="172"/>
        <end position="346"/>
    </location>
</feature>
<evidence type="ECO:0000259" key="2">
    <source>
        <dbReference type="Pfam" id="PF13439"/>
    </source>
</evidence>
<organism evidence="3 4">
    <name type="scientific">candidate division WWE3 bacterium</name>
    <dbReference type="NCBI Taxonomy" id="2053526"/>
    <lineage>
        <taxon>Bacteria</taxon>
        <taxon>Katanobacteria</taxon>
    </lineage>
</organism>
<name>A0A928TVG5_UNCKA</name>
<dbReference type="Proteomes" id="UP000710385">
    <property type="component" value="Unassembled WGS sequence"/>
</dbReference>
<dbReference type="InterPro" id="IPR001296">
    <property type="entry name" value="Glyco_trans_1"/>
</dbReference>
<dbReference type="InterPro" id="IPR050194">
    <property type="entry name" value="Glycosyltransferase_grp1"/>
</dbReference>
<dbReference type="Pfam" id="PF13439">
    <property type="entry name" value="Glyco_transf_4"/>
    <property type="match status" value="1"/>
</dbReference>
<dbReference type="CDD" id="cd03801">
    <property type="entry name" value="GT4_PimA-like"/>
    <property type="match status" value="1"/>
</dbReference>
<sequence>MNDRAVLITLEYPPERGGVARYLGSLVNASRGGMRVVVDKTHAAEGPGEMLRRNMFRRAWPHWWPLTGVCKEFSQSKLILVSHVLPIGTAARIARIFGGAPYAVLCHGLDIRLASRSTRKRWLFRHVCKHAKLVMTNSEATAIQLAAVAPDVKPLVLTPGVEQRAFPLRAQARTRLGIAHDEIVILSVARLIPRKGIDVLLEAANGLSSSRPIRILVIGNGPELESLKKLKDKEASTAHGLRPTAEFIIDANDEMLDASYAASDIFCLAVKDDAQDMEGFGMVYLEAALAGLPSVATATGGVPEAVVDGQTGILVPPNDAEALRTALQKLIDDEPLRRALGHAGRLRAERDFTWEDRWNAFKNAMEK</sequence>
<evidence type="ECO:0000259" key="1">
    <source>
        <dbReference type="Pfam" id="PF00534"/>
    </source>
</evidence>
<dbReference type="EMBL" id="JABTTY010000001">
    <property type="protein sequence ID" value="MBE7525645.1"/>
    <property type="molecule type" value="Genomic_DNA"/>
</dbReference>
<protein>
    <submittedName>
        <fullName evidence="3">Glycosyltransferase family 4 protein</fullName>
    </submittedName>
</protein>
<dbReference type="PANTHER" id="PTHR45947:SF3">
    <property type="entry name" value="SULFOQUINOVOSYL TRANSFERASE SQD2"/>
    <property type="match status" value="1"/>
</dbReference>
<gene>
    <name evidence="3" type="ORF">HS096_04650</name>
</gene>
<dbReference type="Pfam" id="PF00534">
    <property type="entry name" value="Glycos_transf_1"/>
    <property type="match status" value="1"/>
</dbReference>